<dbReference type="Proteomes" id="UP000481861">
    <property type="component" value="Unassembled WGS sequence"/>
</dbReference>
<protein>
    <submittedName>
        <fullName evidence="2">Uncharacterized protein</fullName>
    </submittedName>
</protein>
<proteinExistence type="predicted"/>
<evidence type="ECO:0000256" key="1">
    <source>
        <dbReference type="SAM" id="MobiDB-lite"/>
    </source>
</evidence>
<dbReference type="EMBL" id="JAADJZ010000009">
    <property type="protein sequence ID" value="KAF2872289.1"/>
    <property type="molecule type" value="Genomic_DNA"/>
</dbReference>
<organism evidence="2 3">
    <name type="scientific">Massariosphaeria phaeospora</name>
    <dbReference type="NCBI Taxonomy" id="100035"/>
    <lineage>
        <taxon>Eukaryota</taxon>
        <taxon>Fungi</taxon>
        <taxon>Dikarya</taxon>
        <taxon>Ascomycota</taxon>
        <taxon>Pezizomycotina</taxon>
        <taxon>Dothideomycetes</taxon>
        <taxon>Pleosporomycetidae</taxon>
        <taxon>Pleosporales</taxon>
        <taxon>Pleosporales incertae sedis</taxon>
        <taxon>Massariosphaeria</taxon>
    </lineage>
</organism>
<name>A0A7C8I710_9PLEO</name>
<dbReference type="AlphaFoldDB" id="A0A7C8I710"/>
<accession>A0A7C8I710</accession>
<comment type="caution">
    <text evidence="2">The sequence shown here is derived from an EMBL/GenBank/DDBJ whole genome shotgun (WGS) entry which is preliminary data.</text>
</comment>
<evidence type="ECO:0000313" key="2">
    <source>
        <dbReference type="EMBL" id="KAF2872289.1"/>
    </source>
</evidence>
<evidence type="ECO:0000313" key="3">
    <source>
        <dbReference type="Proteomes" id="UP000481861"/>
    </source>
</evidence>
<sequence length="238" mass="26873">MTPRAFKMTPRDHTYIFAVSCFPSLSPPIRTNFTHNSSTSSLTNHSASTQLFVSTILLLVALRHPPAHFTGVFTVPGASPADIAFAYTSSVPQHSHPHRTVDVMAERKVQHNLAEELDQVPLDQLEPDGERHDVMKLLEEEAAMDPTNMAIAEALEGILARNARQDHQRLHTPPAREAFARKRRHNDEGNEDMEEKAEVGVEYDNAALWNAWDNILARRAKKRKEEGRSPLFEQIKKE</sequence>
<gene>
    <name evidence="2" type="ORF">BDV95DRAFT_605919</name>
</gene>
<reference evidence="2 3" key="1">
    <citation type="submission" date="2020-01" db="EMBL/GenBank/DDBJ databases">
        <authorList>
            <consortium name="DOE Joint Genome Institute"/>
            <person name="Haridas S."/>
            <person name="Albert R."/>
            <person name="Binder M."/>
            <person name="Bloem J."/>
            <person name="Labutti K."/>
            <person name="Salamov A."/>
            <person name="Andreopoulos B."/>
            <person name="Baker S.E."/>
            <person name="Barry K."/>
            <person name="Bills G."/>
            <person name="Bluhm B.H."/>
            <person name="Cannon C."/>
            <person name="Castanera R."/>
            <person name="Culley D.E."/>
            <person name="Daum C."/>
            <person name="Ezra D."/>
            <person name="Gonzalez J.B."/>
            <person name="Henrissat B."/>
            <person name="Kuo A."/>
            <person name="Liang C."/>
            <person name="Lipzen A."/>
            <person name="Lutzoni F."/>
            <person name="Magnuson J."/>
            <person name="Mondo S."/>
            <person name="Nolan M."/>
            <person name="Ohm R."/>
            <person name="Pangilinan J."/>
            <person name="Park H.-J.H."/>
            <person name="Ramirez L."/>
            <person name="Alfaro M."/>
            <person name="Sun H."/>
            <person name="Tritt A."/>
            <person name="Yoshinaga Y."/>
            <person name="Zwiers L.-H.L."/>
            <person name="Turgeon B.G."/>
            <person name="Goodwin S.B."/>
            <person name="Spatafora J.W."/>
            <person name="Crous P.W."/>
            <person name="Grigoriev I.V."/>
        </authorList>
    </citation>
    <scope>NUCLEOTIDE SEQUENCE [LARGE SCALE GENOMIC DNA]</scope>
    <source>
        <strain evidence="2 3">CBS 611.86</strain>
    </source>
</reference>
<feature type="region of interest" description="Disordered" evidence="1">
    <location>
        <begin position="166"/>
        <end position="197"/>
    </location>
</feature>
<keyword evidence="3" id="KW-1185">Reference proteome</keyword>